<dbReference type="GO" id="GO:0003755">
    <property type="term" value="F:peptidyl-prolyl cis-trans isomerase activity"/>
    <property type="evidence" value="ECO:0007669"/>
    <property type="project" value="UniProtKB-UniRule"/>
</dbReference>
<name>A0A379EX74_9PAST</name>
<feature type="chain" id="PRO_5017069843" description="Peptidyl-prolyl cis-trans isomerase" evidence="7">
    <location>
        <begin position="25"/>
        <end position="239"/>
    </location>
</feature>
<evidence type="ECO:0000256" key="5">
    <source>
        <dbReference type="PROSITE-ProRule" id="PRU00277"/>
    </source>
</evidence>
<dbReference type="PANTHER" id="PTHR43811">
    <property type="entry name" value="FKBP-TYPE PEPTIDYL-PROLYL CIS-TRANS ISOMERASE FKPA"/>
    <property type="match status" value="1"/>
</dbReference>
<dbReference type="InterPro" id="IPR000774">
    <property type="entry name" value="PPIase_FKBP_N"/>
</dbReference>
<evidence type="ECO:0000256" key="7">
    <source>
        <dbReference type="SAM" id="SignalP"/>
    </source>
</evidence>
<dbReference type="GO" id="GO:0006457">
    <property type="term" value="P:protein folding"/>
    <property type="evidence" value="ECO:0007669"/>
    <property type="project" value="InterPro"/>
</dbReference>
<sequence length="239" mass="26081">MFKIQKFSVLSLMVGAIISSSVLANVDEKKFNDDASYAVGVLLGSNIKDIIDTQKEIIEYDNARLLAGVEDVLDGKTHLGSNTEVVNTLQLVQDKIQQAQEKELAKVAKQAKEEGDKYRAEFEKKAGVKKTKSGLLYRIEKSGQGTKIGATDLVTVNYTGKLPNSQVFDSSNGKPISFKLNQVVPGWTEGLQLIKKGGKIELVLPPELAYGSQGAGMIPPDTTLYFDVEVVDVKSEEKK</sequence>
<evidence type="ECO:0000313" key="10">
    <source>
        <dbReference type="Proteomes" id="UP000254704"/>
    </source>
</evidence>
<organism evidence="9 10">
    <name type="scientific">Pasteurella canis</name>
    <dbReference type="NCBI Taxonomy" id="753"/>
    <lineage>
        <taxon>Bacteria</taxon>
        <taxon>Pseudomonadati</taxon>
        <taxon>Pseudomonadota</taxon>
        <taxon>Gammaproteobacteria</taxon>
        <taxon>Pasteurellales</taxon>
        <taxon>Pasteurellaceae</taxon>
        <taxon>Pasteurella</taxon>
    </lineage>
</organism>
<dbReference type="InterPro" id="IPR046357">
    <property type="entry name" value="PPIase_dom_sf"/>
</dbReference>
<evidence type="ECO:0000313" key="9">
    <source>
        <dbReference type="EMBL" id="SUC11009.1"/>
    </source>
</evidence>
<proteinExistence type="inferred from homology"/>
<keyword evidence="4 5" id="KW-0413">Isomerase</keyword>
<feature type="domain" description="PPIase FKBP-type" evidence="8">
    <location>
        <begin position="151"/>
        <end position="234"/>
    </location>
</feature>
<dbReference type="SUPFAM" id="SSF54534">
    <property type="entry name" value="FKBP-like"/>
    <property type="match status" value="1"/>
</dbReference>
<gene>
    <name evidence="9" type="ORF">NCTC11621_02091</name>
</gene>
<dbReference type="InterPro" id="IPR001179">
    <property type="entry name" value="PPIase_FKBP_dom"/>
</dbReference>
<dbReference type="EC" id="5.2.1.8" evidence="6"/>
<dbReference type="PANTHER" id="PTHR43811:SF19">
    <property type="entry name" value="39 KDA FK506-BINDING NUCLEAR PROTEIN"/>
    <property type="match status" value="1"/>
</dbReference>
<dbReference type="EMBL" id="UGTV01000015">
    <property type="protein sequence ID" value="SUC11009.1"/>
    <property type="molecule type" value="Genomic_DNA"/>
</dbReference>
<dbReference type="PROSITE" id="PS50059">
    <property type="entry name" value="FKBP_PPIASE"/>
    <property type="match status" value="1"/>
</dbReference>
<dbReference type="InterPro" id="IPR036944">
    <property type="entry name" value="PPIase_FKBP_N_sf"/>
</dbReference>
<dbReference type="Gene3D" id="3.10.50.40">
    <property type="match status" value="1"/>
</dbReference>
<dbReference type="Pfam" id="PF00254">
    <property type="entry name" value="FKBP_C"/>
    <property type="match status" value="1"/>
</dbReference>
<comment type="catalytic activity">
    <reaction evidence="1 5 6">
        <text>[protein]-peptidylproline (omega=180) = [protein]-peptidylproline (omega=0)</text>
        <dbReference type="Rhea" id="RHEA:16237"/>
        <dbReference type="Rhea" id="RHEA-COMP:10747"/>
        <dbReference type="Rhea" id="RHEA-COMP:10748"/>
        <dbReference type="ChEBI" id="CHEBI:83833"/>
        <dbReference type="ChEBI" id="CHEBI:83834"/>
        <dbReference type="EC" id="5.2.1.8"/>
    </reaction>
</comment>
<accession>A0A379EX74</accession>
<dbReference type="Proteomes" id="UP000254704">
    <property type="component" value="Unassembled WGS sequence"/>
</dbReference>
<evidence type="ECO:0000256" key="3">
    <source>
        <dbReference type="ARBA" id="ARBA00023110"/>
    </source>
</evidence>
<comment type="similarity">
    <text evidence="2 6">Belongs to the FKBP-type PPIase family.</text>
</comment>
<dbReference type="RefSeq" id="WP_115323463.1">
    <property type="nucleotide sequence ID" value="NZ_UGTV01000015.1"/>
</dbReference>
<feature type="signal peptide" evidence="7">
    <location>
        <begin position="1"/>
        <end position="24"/>
    </location>
</feature>
<evidence type="ECO:0000256" key="1">
    <source>
        <dbReference type="ARBA" id="ARBA00000971"/>
    </source>
</evidence>
<dbReference type="AlphaFoldDB" id="A0A379EX74"/>
<dbReference type="Pfam" id="PF01346">
    <property type="entry name" value="FKBP_N"/>
    <property type="match status" value="1"/>
</dbReference>
<evidence type="ECO:0000256" key="4">
    <source>
        <dbReference type="ARBA" id="ARBA00023235"/>
    </source>
</evidence>
<keyword evidence="7" id="KW-0732">Signal</keyword>
<evidence type="ECO:0000259" key="8">
    <source>
        <dbReference type="PROSITE" id="PS50059"/>
    </source>
</evidence>
<evidence type="ECO:0000256" key="6">
    <source>
        <dbReference type="RuleBase" id="RU003915"/>
    </source>
</evidence>
<keyword evidence="3 5" id="KW-0697">Rotamase</keyword>
<dbReference type="Gene3D" id="1.10.287.460">
    <property type="entry name" value="Peptidyl-prolyl cis-trans isomerase, FKBP-type, N-terminal domain"/>
    <property type="match status" value="1"/>
</dbReference>
<reference evidence="9 10" key="1">
    <citation type="submission" date="2018-06" db="EMBL/GenBank/DDBJ databases">
        <authorList>
            <consortium name="Pathogen Informatics"/>
            <person name="Doyle S."/>
        </authorList>
    </citation>
    <scope>NUCLEOTIDE SEQUENCE [LARGE SCALE GENOMIC DNA]</scope>
    <source>
        <strain evidence="9 10">NCTC11621</strain>
    </source>
</reference>
<evidence type="ECO:0000256" key="2">
    <source>
        <dbReference type="ARBA" id="ARBA00006577"/>
    </source>
</evidence>
<protein>
    <recommendedName>
        <fullName evidence="6">Peptidyl-prolyl cis-trans isomerase</fullName>
        <ecNumber evidence="6">5.2.1.8</ecNumber>
    </recommendedName>
</protein>